<keyword evidence="2" id="KW-0812">Transmembrane</keyword>
<feature type="compositionally biased region" description="Pro residues" evidence="1">
    <location>
        <begin position="28"/>
        <end position="37"/>
    </location>
</feature>
<gene>
    <name evidence="3" type="ORF">JTE90_015772</name>
</gene>
<sequence length="93" mass="9777">MQASGPDDDPSSSNDWWPPDEVDDWGTFPPPPPPPSTGPSSACSGDLYCRIGAEGGPMGAHFDRASFPSLPIVAVCSSVVLVAVLVASFLFWR</sequence>
<keyword evidence="4" id="KW-1185">Reference proteome</keyword>
<feature type="region of interest" description="Disordered" evidence="1">
    <location>
        <begin position="1"/>
        <end position="41"/>
    </location>
</feature>
<dbReference type="Proteomes" id="UP000827092">
    <property type="component" value="Unassembled WGS sequence"/>
</dbReference>
<protein>
    <submittedName>
        <fullName evidence="3">Uncharacterized protein</fullName>
    </submittedName>
</protein>
<dbReference type="AlphaFoldDB" id="A0AAV6VYG1"/>
<comment type="caution">
    <text evidence="3">The sequence shown here is derived from an EMBL/GenBank/DDBJ whole genome shotgun (WGS) entry which is preliminary data.</text>
</comment>
<name>A0AAV6VYG1_9ARAC</name>
<organism evidence="3 4">
    <name type="scientific">Oedothorax gibbosus</name>
    <dbReference type="NCBI Taxonomy" id="931172"/>
    <lineage>
        <taxon>Eukaryota</taxon>
        <taxon>Metazoa</taxon>
        <taxon>Ecdysozoa</taxon>
        <taxon>Arthropoda</taxon>
        <taxon>Chelicerata</taxon>
        <taxon>Arachnida</taxon>
        <taxon>Araneae</taxon>
        <taxon>Araneomorphae</taxon>
        <taxon>Entelegynae</taxon>
        <taxon>Araneoidea</taxon>
        <taxon>Linyphiidae</taxon>
        <taxon>Erigoninae</taxon>
        <taxon>Oedothorax</taxon>
    </lineage>
</organism>
<reference evidence="3 4" key="1">
    <citation type="journal article" date="2022" name="Nat. Ecol. Evol.">
        <title>A masculinizing supergene underlies an exaggerated male reproductive morph in a spider.</title>
        <authorList>
            <person name="Hendrickx F."/>
            <person name="De Corte Z."/>
            <person name="Sonet G."/>
            <person name="Van Belleghem S.M."/>
            <person name="Kostlbacher S."/>
            <person name="Vangestel C."/>
        </authorList>
    </citation>
    <scope>NUCLEOTIDE SEQUENCE [LARGE SCALE GENOMIC DNA]</scope>
    <source>
        <strain evidence="3">W744_W776</strain>
    </source>
</reference>
<keyword evidence="2" id="KW-1133">Transmembrane helix</keyword>
<evidence type="ECO:0000256" key="2">
    <source>
        <dbReference type="SAM" id="Phobius"/>
    </source>
</evidence>
<proteinExistence type="predicted"/>
<feature type="compositionally biased region" description="Acidic residues" evidence="1">
    <location>
        <begin position="1"/>
        <end position="10"/>
    </location>
</feature>
<accession>A0AAV6VYG1</accession>
<evidence type="ECO:0000313" key="3">
    <source>
        <dbReference type="EMBL" id="KAG8200867.1"/>
    </source>
</evidence>
<evidence type="ECO:0000313" key="4">
    <source>
        <dbReference type="Proteomes" id="UP000827092"/>
    </source>
</evidence>
<keyword evidence="2" id="KW-0472">Membrane</keyword>
<dbReference type="EMBL" id="JAFNEN010000012">
    <property type="protein sequence ID" value="KAG8200867.1"/>
    <property type="molecule type" value="Genomic_DNA"/>
</dbReference>
<evidence type="ECO:0000256" key="1">
    <source>
        <dbReference type="SAM" id="MobiDB-lite"/>
    </source>
</evidence>
<feature type="transmembrane region" description="Helical" evidence="2">
    <location>
        <begin position="72"/>
        <end position="92"/>
    </location>
</feature>